<dbReference type="RefSeq" id="WP_099305973.1">
    <property type="nucleotide sequence ID" value="NZ_PDVP01000003.1"/>
</dbReference>
<feature type="region of interest" description="Disordered" evidence="1">
    <location>
        <begin position="1"/>
        <end position="63"/>
    </location>
</feature>
<dbReference type="AlphaFoldDB" id="A0A2G1QQK0"/>
<dbReference type="EMBL" id="PDVP01000003">
    <property type="protein sequence ID" value="PHP67806.1"/>
    <property type="molecule type" value="Genomic_DNA"/>
</dbReference>
<name>A0A2G1QQK0_9HYPH</name>
<accession>A0A2G1QQK0</accession>
<reference evidence="2 3" key="1">
    <citation type="submission" date="2017-10" db="EMBL/GenBank/DDBJ databases">
        <title>Sedimentibacterium mangrovi gen. nov., sp. nov., a novel member of family Phyllobacteriacea isolated from mangrove sediment.</title>
        <authorList>
            <person name="Liao H."/>
            <person name="Tian Y."/>
        </authorList>
    </citation>
    <scope>NUCLEOTIDE SEQUENCE [LARGE SCALE GENOMIC DNA]</scope>
    <source>
        <strain evidence="2 3">X9-2-2</strain>
    </source>
</reference>
<keyword evidence="3" id="KW-1185">Reference proteome</keyword>
<evidence type="ECO:0000313" key="3">
    <source>
        <dbReference type="Proteomes" id="UP000221168"/>
    </source>
</evidence>
<protein>
    <recommendedName>
        <fullName evidence="4">DUF4169 domain-containing protein</fullName>
    </recommendedName>
</protein>
<sequence>MGEVVNLRQFRKRKDRQSAEREADANRVKHGRTKAEKTRTRQERQTLDRHLDGHRLTPDPSRE</sequence>
<dbReference type="Proteomes" id="UP000221168">
    <property type="component" value="Unassembled WGS sequence"/>
</dbReference>
<evidence type="ECO:0000313" key="2">
    <source>
        <dbReference type="EMBL" id="PHP67806.1"/>
    </source>
</evidence>
<organism evidence="2 3">
    <name type="scientific">Zhengella mangrovi</name>
    <dbReference type="NCBI Taxonomy" id="1982044"/>
    <lineage>
        <taxon>Bacteria</taxon>
        <taxon>Pseudomonadati</taxon>
        <taxon>Pseudomonadota</taxon>
        <taxon>Alphaproteobacteria</taxon>
        <taxon>Hyphomicrobiales</taxon>
        <taxon>Notoacmeibacteraceae</taxon>
        <taxon>Zhengella</taxon>
    </lineage>
</organism>
<evidence type="ECO:0008006" key="4">
    <source>
        <dbReference type="Google" id="ProtNLM"/>
    </source>
</evidence>
<feature type="compositionally biased region" description="Basic and acidic residues" evidence="1">
    <location>
        <begin position="16"/>
        <end position="63"/>
    </location>
</feature>
<evidence type="ECO:0000256" key="1">
    <source>
        <dbReference type="SAM" id="MobiDB-lite"/>
    </source>
</evidence>
<gene>
    <name evidence="2" type="ORF">CSC94_07585</name>
</gene>
<proteinExistence type="predicted"/>
<comment type="caution">
    <text evidence="2">The sequence shown here is derived from an EMBL/GenBank/DDBJ whole genome shotgun (WGS) entry which is preliminary data.</text>
</comment>
<dbReference type="OrthoDB" id="7173889at2"/>
<dbReference type="Pfam" id="PF13770">
    <property type="entry name" value="DUF4169"/>
    <property type="match status" value="1"/>
</dbReference>
<dbReference type="InterPro" id="IPR025227">
    <property type="entry name" value="DUF4169"/>
</dbReference>